<gene>
    <name evidence="1" type="ORF">PENSUB_3446</name>
</gene>
<proteinExistence type="predicted"/>
<dbReference type="STRING" id="1316194.A0A1Q5URF7"/>
<accession>A0A1Q5URF7</accession>
<dbReference type="AlphaFoldDB" id="A0A1Q5URF7"/>
<protein>
    <submittedName>
        <fullName evidence="1">Uncharacterized protein</fullName>
    </submittedName>
</protein>
<evidence type="ECO:0000313" key="2">
    <source>
        <dbReference type="Proteomes" id="UP000186955"/>
    </source>
</evidence>
<comment type="caution">
    <text evidence="1">The sequence shown here is derived from an EMBL/GenBank/DDBJ whole genome shotgun (WGS) entry which is preliminary data.</text>
</comment>
<name>A0A1Q5URF7_9EURO</name>
<dbReference type="Proteomes" id="UP000186955">
    <property type="component" value="Unassembled WGS sequence"/>
</dbReference>
<dbReference type="EMBL" id="MNBE01000030">
    <property type="protein sequence ID" value="OKP15051.1"/>
    <property type="molecule type" value="Genomic_DNA"/>
</dbReference>
<organism evidence="1 2">
    <name type="scientific">Penicillium subrubescens</name>
    <dbReference type="NCBI Taxonomy" id="1316194"/>
    <lineage>
        <taxon>Eukaryota</taxon>
        <taxon>Fungi</taxon>
        <taxon>Dikarya</taxon>
        <taxon>Ascomycota</taxon>
        <taxon>Pezizomycotina</taxon>
        <taxon>Eurotiomycetes</taxon>
        <taxon>Eurotiomycetidae</taxon>
        <taxon>Eurotiales</taxon>
        <taxon>Aspergillaceae</taxon>
        <taxon>Penicillium</taxon>
    </lineage>
</organism>
<evidence type="ECO:0000313" key="1">
    <source>
        <dbReference type="EMBL" id="OKP15051.1"/>
    </source>
</evidence>
<sequence length="152" mass="17522">MPGLGLTRLSVEDTTHALTEMSTFIENKRLKYCVLSVPIQWVAATMTRIALARSWLVAHLSLIASDDLISDLCQQRREVLFQTAIEVLEFTHLLESSDETAHWSWMFEMYRQWHATDSQSYLTRHPNLYTLSWLGPQARDPLWKAGRLGSSK</sequence>
<reference evidence="1 2" key="1">
    <citation type="submission" date="2016-10" db="EMBL/GenBank/DDBJ databases">
        <title>Genome sequence of the ascomycete fungus Penicillium subrubescens.</title>
        <authorList>
            <person name="De Vries R.P."/>
            <person name="Peng M."/>
            <person name="Dilokpimol A."/>
            <person name="Hilden K."/>
            <person name="Makela M.R."/>
            <person name="Grigoriev I."/>
            <person name="Riley R."/>
            <person name="Granchi Z."/>
        </authorList>
    </citation>
    <scope>NUCLEOTIDE SEQUENCE [LARGE SCALE GENOMIC DNA]</scope>
    <source>
        <strain evidence="1 2">CBS 132785</strain>
    </source>
</reference>
<keyword evidence="2" id="KW-1185">Reference proteome</keyword>